<evidence type="ECO:0008006" key="5">
    <source>
        <dbReference type="Google" id="ProtNLM"/>
    </source>
</evidence>
<gene>
    <name evidence="3" type="ORF">SAMN05421786_1011006</name>
</gene>
<keyword evidence="4" id="KW-1185">Reference proteome</keyword>
<keyword evidence="2" id="KW-0812">Transmembrane</keyword>
<evidence type="ECO:0000256" key="1">
    <source>
        <dbReference type="PROSITE-ProRule" id="PRU00339"/>
    </source>
</evidence>
<dbReference type="InterPro" id="IPR016032">
    <property type="entry name" value="Sig_transdc_resp-reg_C-effctor"/>
</dbReference>
<dbReference type="GO" id="GO:0006355">
    <property type="term" value="P:regulation of DNA-templated transcription"/>
    <property type="evidence" value="ECO:0007669"/>
    <property type="project" value="InterPro"/>
</dbReference>
<accession>A0A1N7L4K5</accession>
<dbReference type="InterPro" id="IPR019734">
    <property type="entry name" value="TPR_rpt"/>
</dbReference>
<keyword evidence="1" id="KW-0802">TPR repeat</keyword>
<evidence type="ECO:0000313" key="4">
    <source>
        <dbReference type="Proteomes" id="UP000186744"/>
    </source>
</evidence>
<reference evidence="4" key="1">
    <citation type="submission" date="2017-01" db="EMBL/GenBank/DDBJ databases">
        <authorList>
            <person name="Varghese N."/>
            <person name="Submissions S."/>
        </authorList>
    </citation>
    <scope>NUCLEOTIDE SEQUENCE [LARGE SCALE GENOMIC DNA]</scope>
    <source>
        <strain evidence="4">DSM 18017</strain>
    </source>
</reference>
<name>A0A1N7L4K5_9FLAO</name>
<evidence type="ECO:0000313" key="3">
    <source>
        <dbReference type="EMBL" id="SIS68733.1"/>
    </source>
</evidence>
<feature type="repeat" description="TPR" evidence="1">
    <location>
        <begin position="228"/>
        <end position="261"/>
    </location>
</feature>
<sequence>MNFYFNRIYFFLFFIFFSYSFAQVGNKINFIDSMQLKEYARLQDVGDYKSIILNEQKLIKESEELDYTKGIITGYLNIVNSLFVLNNNKESLHFLDIAKEKLAKEKDPVLNARLYFFYARNYSVLGLYDQSNKNLNKALHFSGDMSNIEERKKREYLIYIWKRKNFMQLQLIDSVFKMERKSLELGAEIELYVEIAERNLESKKIDSTEYYLNKALQLYQRSTARQQAVVLRSFGKMYVKKKDNKKALDYFFRSLKLSQKLGLKKVSLETYKEIYETYKSMDEVDHEKEFLEKYTVLNDSLNKTEKSILNSTIEKCLKEKEKDEKKKFHYTTIAIILIVIAICVILISIYKKNNRYKDILIDKKNKDIDILEKKLDTSYEEVIQLAINGDNLFMVRFKEIYPDFYNNLIKCYPDLNVGDLKFCALVRLNFSNKEIAQYGNMSVRTVESKKYRLRKKIGLPANTDFNKWISDQ</sequence>
<dbReference type="GO" id="GO:0003677">
    <property type="term" value="F:DNA binding"/>
    <property type="evidence" value="ECO:0007669"/>
    <property type="project" value="InterPro"/>
</dbReference>
<dbReference type="SUPFAM" id="SSF48452">
    <property type="entry name" value="TPR-like"/>
    <property type="match status" value="2"/>
</dbReference>
<dbReference type="EMBL" id="FTOL01000001">
    <property type="protein sequence ID" value="SIS68733.1"/>
    <property type="molecule type" value="Genomic_DNA"/>
</dbReference>
<dbReference type="InterPro" id="IPR011990">
    <property type="entry name" value="TPR-like_helical_dom_sf"/>
</dbReference>
<feature type="transmembrane region" description="Helical" evidence="2">
    <location>
        <begin position="328"/>
        <end position="350"/>
    </location>
</feature>
<dbReference type="SUPFAM" id="SSF46894">
    <property type="entry name" value="C-terminal effector domain of the bipartite response regulators"/>
    <property type="match status" value="1"/>
</dbReference>
<keyword evidence="2" id="KW-1133">Transmembrane helix</keyword>
<dbReference type="STRING" id="373668.SAMN05421786_1011006"/>
<evidence type="ECO:0000256" key="2">
    <source>
        <dbReference type="SAM" id="Phobius"/>
    </source>
</evidence>
<organism evidence="3 4">
    <name type="scientific">Chryseobacterium ureilyticum</name>
    <dbReference type="NCBI Taxonomy" id="373668"/>
    <lineage>
        <taxon>Bacteria</taxon>
        <taxon>Pseudomonadati</taxon>
        <taxon>Bacteroidota</taxon>
        <taxon>Flavobacteriia</taxon>
        <taxon>Flavobacteriales</taxon>
        <taxon>Weeksellaceae</taxon>
        <taxon>Chryseobacterium group</taxon>
        <taxon>Chryseobacterium</taxon>
    </lineage>
</organism>
<dbReference type="Proteomes" id="UP000186744">
    <property type="component" value="Unassembled WGS sequence"/>
</dbReference>
<proteinExistence type="predicted"/>
<dbReference type="Gene3D" id="1.25.40.10">
    <property type="entry name" value="Tetratricopeptide repeat domain"/>
    <property type="match status" value="1"/>
</dbReference>
<protein>
    <recommendedName>
        <fullName evidence="5">Regulatory protein, luxR family</fullName>
    </recommendedName>
</protein>
<dbReference type="PROSITE" id="PS50005">
    <property type="entry name" value="TPR"/>
    <property type="match status" value="1"/>
</dbReference>
<dbReference type="AlphaFoldDB" id="A0A1N7L4K5"/>
<keyword evidence="2" id="KW-0472">Membrane</keyword>